<evidence type="ECO:0000313" key="4">
    <source>
        <dbReference type="Proteomes" id="UP000298438"/>
    </source>
</evidence>
<accession>A0A4Y9SB57</accession>
<dbReference type="InterPro" id="IPR036680">
    <property type="entry name" value="SPOR-like_sf"/>
</dbReference>
<dbReference type="RefSeq" id="WP_181017619.1">
    <property type="nucleotide sequence ID" value="NZ_SPVF01000184.1"/>
</dbReference>
<dbReference type="Pfam" id="PF05036">
    <property type="entry name" value="SPOR"/>
    <property type="match status" value="1"/>
</dbReference>
<reference evidence="3 4" key="1">
    <citation type="submission" date="2019-03" db="EMBL/GenBank/DDBJ databases">
        <title>Draft Genome Sequence of Massilia arenosa sp. nov., a Novel Massilia Species Isolated from a Sandy-loam Maize Soil.</title>
        <authorList>
            <person name="Raths R."/>
            <person name="Peta V."/>
            <person name="Bucking H."/>
        </authorList>
    </citation>
    <scope>NUCLEOTIDE SEQUENCE [LARGE SCALE GENOMIC DNA]</scope>
    <source>
        <strain evidence="3 4">MC02</strain>
    </source>
</reference>
<dbReference type="GO" id="GO:0032506">
    <property type="term" value="P:cytokinetic process"/>
    <property type="evidence" value="ECO:0007669"/>
    <property type="project" value="TreeGrafter"/>
</dbReference>
<dbReference type="GO" id="GO:0030428">
    <property type="term" value="C:cell septum"/>
    <property type="evidence" value="ECO:0007669"/>
    <property type="project" value="TreeGrafter"/>
</dbReference>
<proteinExistence type="predicted"/>
<evidence type="ECO:0000256" key="1">
    <source>
        <dbReference type="SAM" id="MobiDB-lite"/>
    </source>
</evidence>
<sequence length="148" mass="15370">AEVKTAKPEQHAAAKPAEHKPDAKAEAKPETKTAAKEPAKDVKPASKPATSDSERALAILEDKPAAEKPKADTAAASTKIVAQVGAYAAAEKVAEVQGKLRAAGIKTYTEKHGDVTRVRVGPFASKAEADQALAKLEKLGLKGNIVTN</sequence>
<dbReference type="EMBL" id="SPVF01000184">
    <property type="protein sequence ID" value="TFW17420.1"/>
    <property type="molecule type" value="Genomic_DNA"/>
</dbReference>
<gene>
    <name evidence="3" type="ORF">E4L96_14530</name>
</gene>
<dbReference type="InterPro" id="IPR007730">
    <property type="entry name" value="SPOR-like_dom"/>
</dbReference>
<dbReference type="PROSITE" id="PS51724">
    <property type="entry name" value="SPOR"/>
    <property type="match status" value="1"/>
</dbReference>
<name>A0A4Y9SB57_9BURK</name>
<dbReference type="Proteomes" id="UP000298438">
    <property type="component" value="Unassembled WGS sequence"/>
</dbReference>
<protein>
    <recommendedName>
        <fullName evidence="2">SPOR domain-containing protein</fullName>
    </recommendedName>
</protein>
<feature type="domain" description="SPOR" evidence="2">
    <location>
        <begin position="74"/>
        <end position="148"/>
    </location>
</feature>
<dbReference type="GO" id="GO:0042834">
    <property type="term" value="F:peptidoglycan binding"/>
    <property type="evidence" value="ECO:0007669"/>
    <property type="project" value="InterPro"/>
</dbReference>
<dbReference type="InterPro" id="IPR052521">
    <property type="entry name" value="Cell_div_SPOR-domain"/>
</dbReference>
<dbReference type="Gene3D" id="3.30.70.1070">
    <property type="entry name" value="Sporulation related repeat"/>
    <property type="match status" value="1"/>
</dbReference>
<dbReference type="GO" id="GO:0032153">
    <property type="term" value="C:cell division site"/>
    <property type="evidence" value="ECO:0007669"/>
    <property type="project" value="TreeGrafter"/>
</dbReference>
<comment type="caution">
    <text evidence="3">The sequence shown here is derived from an EMBL/GenBank/DDBJ whole genome shotgun (WGS) entry which is preliminary data.</text>
</comment>
<organism evidence="3 4">
    <name type="scientific">Zemynaea arenosa</name>
    <dbReference type="NCBI Taxonomy" id="2561931"/>
    <lineage>
        <taxon>Bacteria</taxon>
        <taxon>Pseudomonadati</taxon>
        <taxon>Pseudomonadota</taxon>
        <taxon>Betaproteobacteria</taxon>
        <taxon>Burkholderiales</taxon>
        <taxon>Oxalobacteraceae</taxon>
        <taxon>Telluria group</taxon>
        <taxon>Zemynaea</taxon>
    </lineage>
</organism>
<feature type="compositionally biased region" description="Basic and acidic residues" evidence="1">
    <location>
        <begin position="1"/>
        <end position="44"/>
    </location>
</feature>
<dbReference type="SUPFAM" id="SSF110997">
    <property type="entry name" value="Sporulation related repeat"/>
    <property type="match status" value="1"/>
</dbReference>
<evidence type="ECO:0000259" key="2">
    <source>
        <dbReference type="PROSITE" id="PS51724"/>
    </source>
</evidence>
<dbReference type="PANTHER" id="PTHR38687:SF1">
    <property type="entry name" value="CELL DIVISION PROTEIN DEDD"/>
    <property type="match status" value="1"/>
</dbReference>
<evidence type="ECO:0000313" key="3">
    <source>
        <dbReference type="EMBL" id="TFW17420.1"/>
    </source>
</evidence>
<keyword evidence="4" id="KW-1185">Reference proteome</keyword>
<feature type="non-terminal residue" evidence="3">
    <location>
        <position position="1"/>
    </location>
</feature>
<dbReference type="AlphaFoldDB" id="A0A4Y9SB57"/>
<dbReference type="PANTHER" id="PTHR38687">
    <property type="entry name" value="CELL DIVISION PROTEIN DEDD-RELATED"/>
    <property type="match status" value="1"/>
</dbReference>
<feature type="region of interest" description="Disordered" evidence="1">
    <location>
        <begin position="1"/>
        <end position="56"/>
    </location>
</feature>